<evidence type="ECO:0000256" key="7">
    <source>
        <dbReference type="ARBA" id="ARBA00023002"/>
    </source>
</evidence>
<keyword evidence="11" id="KW-0676">Redox-active center</keyword>
<dbReference type="InterPro" id="IPR012187">
    <property type="entry name" value="Disulphide_bond_form_BdbC"/>
</dbReference>
<dbReference type="PANTHER" id="PTHR43469:SF1">
    <property type="entry name" value="SPBETA PROPHAGE-DERIVED DISULFIDE BOND FORMATION PROTEIN B"/>
    <property type="match status" value="1"/>
</dbReference>
<dbReference type="Gene3D" id="1.20.1550.10">
    <property type="entry name" value="DsbB-like"/>
    <property type="match status" value="1"/>
</dbReference>
<dbReference type="Proteomes" id="UP000033966">
    <property type="component" value="Unassembled WGS sequence"/>
</dbReference>
<evidence type="ECO:0000256" key="9">
    <source>
        <dbReference type="ARBA" id="ARBA00023157"/>
    </source>
</evidence>
<evidence type="ECO:0000256" key="1">
    <source>
        <dbReference type="ARBA" id="ARBA00004141"/>
    </source>
</evidence>
<feature type="transmembrane region" description="Helical" evidence="12">
    <location>
        <begin position="144"/>
        <end position="167"/>
    </location>
</feature>
<keyword evidence="5" id="KW-0249">Electron transport</keyword>
<evidence type="ECO:0000256" key="8">
    <source>
        <dbReference type="ARBA" id="ARBA00023136"/>
    </source>
</evidence>
<evidence type="ECO:0000256" key="5">
    <source>
        <dbReference type="ARBA" id="ARBA00022982"/>
    </source>
</evidence>
<dbReference type="GO" id="GO:0006457">
    <property type="term" value="P:protein folding"/>
    <property type="evidence" value="ECO:0007669"/>
    <property type="project" value="InterPro"/>
</dbReference>
<feature type="transmembrane region" description="Helical" evidence="12">
    <location>
        <begin position="12"/>
        <end position="33"/>
    </location>
</feature>
<protein>
    <submittedName>
        <fullName evidence="13">Thiol-disulfide oxidoreductase BdbC</fullName>
    </submittedName>
</protein>
<evidence type="ECO:0000313" key="13">
    <source>
        <dbReference type="EMBL" id="KKT91368.1"/>
    </source>
</evidence>
<dbReference type="GO" id="GO:0016020">
    <property type="term" value="C:membrane"/>
    <property type="evidence" value="ECO:0007669"/>
    <property type="project" value="UniProtKB-SubCell"/>
</dbReference>
<dbReference type="InterPro" id="IPR003752">
    <property type="entry name" value="DiS_bond_form_DsbB/BdbC"/>
</dbReference>
<evidence type="ECO:0000256" key="4">
    <source>
        <dbReference type="ARBA" id="ARBA00022692"/>
    </source>
</evidence>
<feature type="transmembrane region" description="Helical" evidence="12">
    <location>
        <begin position="104"/>
        <end position="124"/>
    </location>
</feature>
<feature type="transmembrane region" description="Helical" evidence="12">
    <location>
        <begin position="77"/>
        <end position="95"/>
    </location>
</feature>
<comment type="similarity">
    <text evidence="2">Belongs to the DsbB family. BdbC subfamily.</text>
</comment>
<keyword evidence="8 12" id="KW-0472">Membrane</keyword>
<dbReference type="AlphaFoldDB" id="A0A0G1L6F4"/>
<evidence type="ECO:0000256" key="2">
    <source>
        <dbReference type="ARBA" id="ARBA00007602"/>
    </source>
</evidence>
<evidence type="ECO:0000256" key="6">
    <source>
        <dbReference type="ARBA" id="ARBA00022989"/>
    </source>
</evidence>
<sequence length="184" mass="20928">MTPLVQLVTEVLSFFSLFALAGSVFLLVLILFGKGTSWHSFFVSRAAILSFIVVFFGTASSLFYSEFAHFTPCTLCWWQRVFLYPQVILFAIVIWKRYKNAWRFSLPLSVAGALVAFYQVYLQFGGALSVLCSSEDVVSCSKRYFLAYGFITIPTMAAIAFVLLILFQIFDWQGRKEEINRPLS</sequence>
<dbReference type="InterPro" id="IPR023380">
    <property type="entry name" value="DsbB-like_sf"/>
</dbReference>
<dbReference type="Pfam" id="PF02600">
    <property type="entry name" value="DsbB"/>
    <property type="match status" value="1"/>
</dbReference>
<keyword evidence="9" id="KW-1015">Disulfide bond</keyword>
<feature type="transmembrane region" description="Helical" evidence="12">
    <location>
        <begin position="45"/>
        <end position="65"/>
    </location>
</feature>
<reference evidence="13 14" key="1">
    <citation type="journal article" date="2015" name="Nature">
        <title>rRNA introns, odd ribosomes, and small enigmatic genomes across a large radiation of phyla.</title>
        <authorList>
            <person name="Brown C.T."/>
            <person name="Hug L.A."/>
            <person name="Thomas B.C."/>
            <person name="Sharon I."/>
            <person name="Castelle C.J."/>
            <person name="Singh A."/>
            <person name="Wilkins M.J."/>
            <person name="Williams K.H."/>
            <person name="Banfield J.F."/>
        </authorList>
    </citation>
    <scope>NUCLEOTIDE SEQUENCE [LARGE SCALE GENOMIC DNA]</scope>
</reference>
<keyword evidence="6 12" id="KW-1133">Transmembrane helix</keyword>
<evidence type="ECO:0000256" key="10">
    <source>
        <dbReference type="ARBA" id="ARBA00023186"/>
    </source>
</evidence>
<organism evidence="13 14">
    <name type="scientific">Candidatus Jorgensenbacteria bacterium GW2011_GWA2_45_13</name>
    <dbReference type="NCBI Taxonomy" id="1618662"/>
    <lineage>
        <taxon>Bacteria</taxon>
        <taxon>Candidatus Joergenseniibacteriota</taxon>
    </lineage>
</organism>
<keyword evidence="10" id="KW-0143">Chaperone</keyword>
<evidence type="ECO:0000256" key="12">
    <source>
        <dbReference type="SAM" id="Phobius"/>
    </source>
</evidence>
<keyword evidence="3" id="KW-0813">Transport</keyword>
<dbReference type="PANTHER" id="PTHR43469">
    <property type="entry name" value="DISULFIDE FORMATION PROTEIN-RELATED"/>
    <property type="match status" value="1"/>
</dbReference>
<dbReference type="GO" id="GO:0015035">
    <property type="term" value="F:protein-disulfide reductase activity"/>
    <property type="evidence" value="ECO:0007669"/>
    <property type="project" value="InterPro"/>
</dbReference>
<name>A0A0G1L6F4_9BACT</name>
<dbReference type="EMBL" id="LCKF01000013">
    <property type="protein sequence ID" value="KKT91368.1"/>
    <property type="molecule type" value="Genomic_DNA"/>
</dbReference>
<keyword evidence="4 12" id="KW-0812">Transmembrane</keyword>
<accession>A0A0G1L6F4</accession>
<keyword evidence="7" id="KW-0560">Oxidoreductase</keyword>
<comment type="caution">
    <text evidence="13">The sequence shown here is derived from an EMBL/GenBank/DDBJ whole genome shotgun (WGS) entry which is preliminary data.</text>
</comment>
<evidence type="ECO:0000313" key="14">
    <source>
        <dbReference type="Proteomes" id="UP000033966"/>
    </source>
</evidence>
<evidence type="ECO:0000256" key="11">
    <source>
        <dbReference type="ARBA" id="ARBA00023284"/>
    </source>
</evidence>
<proteinExistence type="inferred from homology"/>
<gene>
    <name evidence="13" type="ORF">UW92_C0013G0017</name>
</gene>
<comment type="subcellular location">
    <subcellularLocation>
        <location evidence="1">Membrane</location>
        <topology evidence="1">Multi-pass membrane protein</topology>
    </subcellularLocation>
</comment>
<dbReference type="SUPFAM" id="SSF158442">
    <property type="entry name" value="DsbB-like"/>
    <property type="match status" value="1"/>
</dbReference>
<evidence type="ECO:0000256" key="3">
    <source>
        <dbReference type="ARBA" id="ARBA00022448"/>
    </source>
</evidence>